<gene>
    <name evidence="1" type="ORF">PBT88_10890</name>
</gene>
<dbReference type="EMBL" id="CP115174">
    <property type="protein sequence ID" value="WBO20721.1"/>
    <property type="molecule type" value="Genomic_DNA"/>
</dbReference>
<evidence type="ECO:0000313" key="1">
    <source>
        <dbReference type="EMBL" id="WBO20721.1"/>
    </source>
</evidence>
<evidence type="ECO:0008006" key="3">
    <source>
        <dbReference type="Google" id="ProtNLM"/>
    </source>
</evidence>
<keyword evidence="2" id="KW-1185">Reference proteome</keyword>
<accession>A0ABY7NMI6</accession>
<evidence type="ECO:0000313" key="2">
    <source>
        <dbReference type="Proteomes" id="UP001210865"/>
    </source>
</evidence>
<organism evidence="1 2">
    <name type="scientific">Sphingomonas abietis</name>
    <dbReference type="NCBI Taxonomy" id="3012344"/>
    <lineage>
        <taxon>Bacteria</taxon>
        <taxon>Pseudomonadati</taxon>
        <taxon>Pseudomonadota</taxon>
        <taxon>Alphaproteobacteria</taxon>
        <taxon>Sphingomonadales</taxon>
        <taxon>Sphingomonadaceae</taxon>
        <taxon>Sphingomonas</taxon>
    </lineage>
</organism>
<name>A0ABY7NMI6_9SPHN</name>
<dbReference type="RefSeq" id="WP_270075371.1">
    <property type="nucleotide sequence ID" value="NZ_CP115174.1"/>
</dbReference>
<sequence length="111" mass="11737">MSVTAPDAPRSADRRCANLSADAASAIADELVGLTTALSELAYDLGSHGETVRRHMGALQSIDLITQIHLSLADLLRSSGPFEQRLEGVVVEALGQRLRQSLAQAKRGGSQ</sequence>
<dbReference type="Proteomes" id="UP001210865">
    <property type="component" value="Chromosome"/>
</dbReference>
<proteinExistence type="predicted"/>
<protein>
    <recommendedName>
        <fullName evidence="3">Chemotaxis protein</fullName>
    </recommendedName>
</protein>
<reference evidence="1 2" key="1">
    <citation type="submission" date="2022-12" db="EMBL/GenBank/DDBJ databases">
        <title>Sphingomonas abieness sp. nov., an endophytic bacterium isolated from Abies koreana.</title>
        <authorList>
            <person name="Jiang L."/>
            <person name="Lee J."/>
        </authorList>
    </citation>
    <scope>NUCLEOTIDE SEQUENCE [LARGE SCALE GENOMIC DNA]</scope>
    <source>
        <strain evidence="2">PAMB 00755</strain>
    </source>
</reference>